<proteinExistence type="predicted"/>
<keyword evidence="2" id="KW-0732">Signal</keyword>
<keyword evidence="4" id="KW-1185">Reference proteome</keyword>
<evidence type="ECO:0000256" key="1">
    <source>
        <dbReference type="SAM" id="Phobius"/>
    </source>
</evidence>
<comment type="caution">
    <text evidence="3">The sequence shown here is derived from an EMBL/GenBank/DDBJ whole genome shotgun (WGS) entry which is preliminary data.</text>
</comment>
<dbReference type="RefSeq" id="WP_377604020.1">
    <property type="nucleotide sequence ID" value="NZ_JBHUME010000009.1"/>
</dbReference>
<dbReference type="Proteomes" id="UP001597541">
    <property type="component" value="Unassembled WGS sequence"/>
</dbReference>
<evidence type="ECO:0000313" key="3">
    <source>
        <dbReference type="EMBL" id="MFD2613822.1"/>
    </source>
</evidence>
<evidence type="ECO:0000256" key="2">
    <source>
        <dbReference type="SAM" id="SignalP"/>
    </source>
</evidence>
<evidence type="ECO:0000313" key="4">
    <source>
        <dbReference type="Proteomes" id="UP001597541"/>
    </source>
</evidence>
<reference evidence="4" key="1">
    <citation type="journal article" date="2019" name="Int. J. Syst. Evol. Microbiol.">
        <title>The Global Catalogue of Microorganisms (GCM) 10K type strain sequencing project: providing services to taxonomists for standard genome sequencing and annotation.</title>
        <authorList>
            <consortium name="The Broad Institute Genomics Platform"/>
            <consortium name="The Broad Institute Genome Sequencing Center for Infectious Disease"/>
            <person name="Wu L."/>
            <person name="Ma J."/>
        </authorList>
    </citation>
    <scope>NUCLEOTIDE SEQUENCE [LARGE SCALE GENOMIC DNA]</scope>
    <source>
        <strain evidence="4">KCTC 3950</strain>
    </source>
</reference>
<organism evidence="3 4">
    <name type="scientific">Paenibacillus gansuensis</name>
    <dbReference type="NCBI Taxonomy" id="306542"/>
    <lineage>
        <taxon>Bacteria</taxon>
        <taxon>Bacillati</taxon>
        <taxon>Bacillota</taxon>
        <taxon>Bacilli</taxon>
        <taxon>Bacillales</taxon>
        <taxon>Paenibacillaceae</taxon>
        <taxon>Paenibacillus</taxon>
    </lineage>
</organism>
<sequence length="190" mass="22046">MRKLQIIILALSCLFLCSTGVSANEADDAKTILRHVITKIEWDDFDKRIVVHKVVIQKYDNQPIQIYPSERVISGDSFQNQKMTDGEAEEFVRKYEPDIFTSDMIFGHEVEVFKDLSGDHNVSQTEIDKWVKLAEQQVEKDYQSPPEFKDSSESVGLNKFFDSFVVVLLLVVLVLFFILSRFTKKFKNRN</sequence>
<protein>
    <submittedName>
        <fullName evidence="3">Uncharacterized protein</fullName>
    </submittedName>
</protein>
<keyword evidence="1" id="KW-0812">Transmembrane</keyword>
<keyword evidence="1" id="KW-0472">Membrane</keyword>
<keyword evidence="1" id="KW-1133">Transmembrane helix</keyword>
<accession>A0ABW5PHJ2</accession>
<gene>
    <name evidence="3" type="ORF">ACFSUF_15505</name>
</gene>
<name>A0ABW5PHJ2_9BACL</name>
<feature type="chain" id="PRO_5047542028" evidence="2">
    <location>
        <begin position="24"/>
        <end position="190"/>
    </location>
</feature>
<dbReference type="EMBL" id="JBHUME010000009">
    <property type="protein sequence ID" value="MFD2613822.1"/>
    <property type="molecule type" value="Genomic_DNA"/>
</dbReference>
<feature type="transmembrane region" description="Helical" evidence="1">
    <location>
        <begin position="160"/>
        <end position="179"/>
    </location>
</feature>
<feature type="signal peptide" evidence="2">
    <location>
        <begin position="1"/>
        <end position="23"/>
    </location>
</feature>